<dbReference type="InterPro" id="IPR007536">
    <property type="entry name" value="16SrRNA_methylTrfase_J"/>
</dbReference>
<evidence type="ECO:0000313" key="1">
    <source>
        <dbReference type="EMBL" id="PYZ93061.1"/>
    </source>
</evidence>
<keyword evidence="2" id="KW-1185">Reference proteome</keyword>
<comment type="caution">
    <text evidence="1">The sequence shown here is derived from an EMBL/GenBank/DDBJ whole genome shotgun (WGS) entry which is preliminary data.</text>
</comment>
<dbReference type="Gene3D" id="3.40.50.150">
    <property type="entry name" value="Vaccinia Virus protein VP39"/>
    <property type="match status" value="1"/>
</dbReference>
<dbReference type="PANTHER" id="PTHR36112:SF1">
    <property type="entry name" value="RIBOSOMAL RNA SMALL SUBUNIT METHYLTRANSFERASE J"/>
    <property type="match status" value="1"/>
</dbReference>
<dbReference type="CDD" id="cd02440">
    <property type="entry name" value="AdoMet_MTases"/>
    <property type="match status" value="1"/>
</dbReference>
<proteinExistence type="predicted"/>
<protein>
    <recommendedName>
        <fullName evidence="3">SAM-dependent methyltransferase</fullName>
    </recommendedName>
</protein>
<name>A0A323TD68_9BACI</name>
<sequence length="271" mass="30871">MMTMNICGIVTTPGRPSLTVKAKAKRIAEKWNLPFEERQKRSIPLLQEQFNTTVFVVSSQRIEAFEKGRDEPFFFHPNGAMFRAKRWHRNGDDPLVHACKIERGDTVVDATLGLASDAQLASMAVGKGGQVIGLESSPVVAQLVKEGLKTYESHFSPLDQAMRRIEVVCTDHLKWLRTQPHDSVDIIYFDPMFQEKVNTSDGVKSLRYLSNNNSLMEETMEQAKKVARKRIVLKDHFRSHLFQQLGFTVQVRPSATYHFGVIELEKSESYD</sequence>
<organism evidence="1 2">
    <name type="scientific">Salipaludibacillus keqinensis</name>
    <dbReference type="NCBI Taxonomy" id="2045207"/>
    <lineage>
        <taxon>Bacteria</taxon>
        <taxon>Bacillati</taxon>
        <taxon>Bacillota</taxon>
        <taxon>Bacilli</taxon>
        <taxon>Bacillales</taxon>
        <taxon>Bacillaceae</taxon>
    </lineage>
</organism>
<dbReference type="EMBL" id="PDOD01000002">
    <property type="protein sequence ID" value="PYZ93061.1"/>
    <property type="molecule type" value="Genomic_DNA"/>
</dbReference>
<dbReference type="Proteomes" id="UP000248214">
    <property type="component" value="Unassembled WGS sequence"/>
</dbReference>
<dbReference type="InterPro" id="IPR029063">
    <property type="entry name" value="SAM-dependent_MTases_sf"/>
</dbReference>
<dbReference type="Pfam" id="PF04445">
    <property type="entry name" value="SAM_MT"/>
    <property type="match status" value="1"/>
</dbReference>
<dbReference type="PANTHER" id="PTHR36112">
    <property type="entry name" value="RIBOSOMAL RNA SMALL SUBUNIT METHYLTRANSFERASE J"/>
    <property type="match status" value="1"/>
</dbReference>
<gene>
    <name evidence="1" type="ORF">CR194_07640</name>
</gene>
<evidence type="ECO:0000313" key="2">
    <source>
        <dbReference type="Proteomes" id="UP000248214"/>
    </source>
</evidence>
<accession>A0A323TD68</accession>
<dbReference type="SUPFAM" id="SSF53335">
    <property type="entry name" value="S-adenosyl-L-methionine-dependent methyltransferases"/>
    <property type="match status" value="1"/>
</dbReference>
<evidence type="ECO:0008006" key="3">
    <source>
        <dbReference type="Google" id="ProtNLM"/>
    </source>
</evidence>
<reference evidence="1 2" key="1">
    <citation type="submission" date="2017-10" db="EMBL/GenBank/DDBJ databases">
        <title>Bacillus sp. nov., a halophilic bacterium isolated from a Keqin Lake.</title>
        <authorList>
            <person name="Wang H."/>
        </authorList>
    </citation>
    <scope>NUCLEOTIDE SEQUENCE [LARGE SCALE GENOMIC DNA]</scope>
    <source>
        <strain evidence="1 2">KQ-12</strain>
    </source>
</reference>
<dbReference type="AlphaFoldDB" id="A0A323TD68"/>
<dbReference type="GO" id="GO:0008990">
    <property type="term" value="F:rRNA (guanine-N2-)-methyltransferase activity"/>
    <property type="evidence" value="ECO:0007669"/>
    <property type="project" value="InterPro"/>
</dbReference>